<dbReference type="OrthoDB" id="1303839at2759"/>
<name>A0A9J5WC20_SOLCO</name>
<proteinExistence type="predicted"/>
<dbReference type="EMBL" id="JACXVP010000012">
    <property type="protein sequence ID" value="KAG5572478.1"/>
    <property type="molecule type" value="Genomic_DNA"/>
</dbReference>
<reference evidence="1 2" key="1">
    <citation type="submission" date="2020-09" db="EMBL/GenBank/DDBJ databases">
        <title>De no assembly of potato wild relative species, Solanum commersonii.</title>
        <authorList>
            <person name="Cho K."/>
        </authorList>
    </citation>
    <scope>NUCLEOTIDE SEQUENCE [LARGE SCALE GENOMIC DNA]</scope>
    <source>
        <strain evidence="1">LZ3.2</strain>
        <tissue evidence="1">Leaf</tissue>
    </source>
</reference>
<dbReference type="Proteomes" id="UP000824120">
    <property type="component" value="Chromosome 12"/>
</dbReference>
<protein>
    <submittedName>
        <fullName evidence="1">Uncharacterized protein</fullName>
    </submittedName>
</protein>
<comment type="caution">
    <text evidence="1">The sequence shown here is derived from an EMBL/GenBank/DDBJ whole genome shotgun (WGS) entry which is preliminary data.</text>
</comment>
<keyword evidence="2" id="KW-1185">Reference proteome</keyword>
<organism evidence="1 2">
    <name type="scientific">Solanum commersonii</name>
    <name type="common">Commerson's wild potato</name>
    <name type="synonym">Commerson's nightshade</name>
    <dbReference type="NCBI Taxonomy" id="4109"/>
    <lineage>
        <taxon>Eukaryota</taxon>
        <taxon>Viridiplantae</taxon>
        <taxon>Streptophyta</taxon>
        <taxon>Embryophyta</taxon>
        <taxon>Tracheophyta</taxon>
        <taxon>Spermatophyta</taxon>
        <taxon>Magnoliopsida</taxon>
        <taxon>eudicotyledons</taxon>
        <taxon>Gunneridae</taxon>
        <taxon>Pentapetalae</taxon>
        <taxon>asterids</taxon>
        <taxon>lamiids</taxon>
        <taxon>Solanales</taxon>
        <taxon>Solanaceae</taxon>
        <taxon>Solanoideae</taxon>
        <taxon>Solaneae</taxon>
        <taxon>Solanum</taxon>
    </lineage>
</organism>
<gene>
    <name evidence="1" type="ORF">H5410_062244</name>
</gene>
<accession>A0A9J5WC20</accession>
<evidence type="ECO:0000313" key="1">
    <source>
        <dbReference type="EMBL" id="KAG5572478.1"/>
    </source>
</evidence>
<sequence length="85" mass="10007">MCGHTRGDRIRNEVIQYNVGMASLENKMRSKAGWFGQVKRCVNAQVRRYERLAIADFRRGRGRSKKNWEMAYLHLTEDMTLDTKV</sequence>
<dbReference type="AlphaFoldDB" id="A0A9J5WC20"/>
<dbReference type="PANTHER" id="PTHR46238:SF8">
    <property type="entry name" value="ENDONUCLEASE_EXONUCLEASE_PHOSPHATASE DOMAIN-CONTAINING PROTEIN"/>
    <property type="match status" value="1"/>
</dbReference>
<evidence type="ECO:0000313" key="2">
    <source>
        <dbReference type="Proteomes" id="UP000824120"/>
    </source>
</evidence>
<dbReference type="PANTHER" id="PTHR46238">
    <property type="entry name" value="REVERSE TRANSCRIPTASE DOMAIN-CONTAINING PROTEIN"/>
    <property type="match status" value="1"/>
</dbReference>